<feature type="region of interest" description="Disordered" evidence="1">
    <location>
        <begin position="98"/>
        <end position="195"/>
    </location>
</feature>
<evidence type="ECO:0000313" key="3">
    <source>
        <dbReference type="Proteomes" id="UP001221898"/>
    </source>
</evidence>
<feature type="compositionally biased region" description="Low complexity" evidence="1">
    <location>
        <begin position="135"/>
        <end position="155"/>
    </location>
</feature>
<organism evidence="2 3">
    <name type="scientific">Aldrovandia affinis</name>
    <dbReference type="NCBI Taxonomy" id="143900"/>
    <lineage>
        <taxon>Eukaryota</taxon>
        <taxon>Metazoa</taxon>
        <taxon>Chordata</taxon>
        <taxon>Craniata</taxon>
        <taxon>Vertebrata</taxon>
        <taxon>Euteleostomi</taxon>
        <taxon>Actinopterygii</taxon>
        <taxon>Neopterygii</taxon>
        <taxon>Teleostei</taxon>
        <taxon>Notacanthiformes</taxon>
        <taxon>Halosauridae</taxon>
        <taxon>Aldrovandia</taxon>
    </lineage>
</organism>
<evidence type="ECO:0000313" key="2">
    <source>
        <dbReference type="EMBL" id="KAJ8411587.1"/>
    </source>
</evidence>
<keyword evidence="3" id="KW-1185">Reference proteome</keyword>
<dbReference type="AlphaFoldDB" id="A0AAD7SZE1"/>
<protein>
    <submittedName>
        <fullName evidence="2">Uncharacterized protein</fullName>
    </submittedName>
</protein>
<reference evidence="2" key="1">
    <citation type="journal article" date="2023" name="Science">
        <title>Genome structures resolve the early diversification of teleost fishes.</title>
        <authorList>
            <person name="Parey E."/>
            <person name="Louis A."/>
            <person name="Montfort J."/>
            <person name="Bouchez O."/>
            <person name="Roques C."/>
            <person name="Iampietro C."/>
            <person name="Lluch J."/>
            <person name="Castinel A."/>
            <person name="Donnadieu C."/>
            <person name="Desvignes T."/>
            <person name="Floi Bucao C."/>
            <person name="Jouanno E."/>
            <person name="Wen M."/>
            <person name="Mejri S."/>
            <person name="Dirks R."/>
            <person name="Jansen H."/>
            <person name="Henkel C."/>
            <person name="Chen W.J."/>
            <person name="Zahm M."/>
            <person name="Cabau C."/>
            <person name="Klopp C."/>
            <person name="Thompson A.W."/>
            <person name="Robinson-Rechavi M."/>
            <person name="Braasch I."/>
            <person name="Lecointre G."/>
            <person name="Bobe J."/>
            <person name="Postlethwait J.H."/>
            <person name="Berthelot C."/>
            <person name="Roest Crollius H."/>
            <person name="Guiguen Y."/>
        </authorList>
    </citation>
    <scope>NUCLEOTIDE SEQUENCE</scope>
    <source>
        <strain evidence="2">NC1722</strain>
    </source>
</reference>
<dbReference type="Proteomes" id="UP001221898">
    <property type="component" value="Unassembled WGS sequence"/>
</dbReference>
<sequence length="195" mass="21231">MVYRFPQTAPSSQRQGRPVPIKARALMTGSSLRRAGLRHPPIRCRALRWQEYSERVTNALLCTGLAALRHSWEKSALLIASRLQVQLHFMISLPAPRANEKRQTTAPGGRSAERLPPPSVALRPAAQRDPHQLARRGLGLTPPGSGRSSLPGGLRADVDATFPFSVARRDPGTSSASAQRGPRDPHPSLVMHEPG</sequence>
<dbReference type="EMBL" id="JAINUG010000022">
    <property type="protein sequence ID" value="KAJ8411587.1"/>
    <property type="molecule type" value="Genomic_DNA"/>
</dbReference>
<evidence type="ECO:0000256" key="1">
    <source>
        <dbReference type="SAM" id="MobiDB-lite"/>
    </source>
</evidence>
<comment type="caution">
    <text evidence="2">The sequence shown here is derived from an EMBL/GenBank/DDBJ whole genome shotgun (WGS) entry which is preliminary data.</text>
</comment>
<gene>
    <name evidence="2" type="ORF">AAFF_G00163950</name>
</gene>
<accession>A0AAD7SZE1</accession>
<name>A0AAD7SZE1_9TELE</name>
<proteinExistence type="predicted"/>